<protein>
    <submittedName>
        <fullName evidence="1">Uncharacterized protein</fullName>
    </submittedName>
</protein>
<gene>
    <name evidence="1" type="ORF">GLOINDRAFT_35052</name>
</gene>
<organism evidence="1">
    <name type="scientific">Rhizophagus irregularis (strain DAOM 181602 / DAOM 197198 / MUCL 43194)</name>
    <name type="common">Arbuscular mycorrhizal fungus</name>
    <name type="synonym">Glomus intraradices</name>
    <dbReference type="NCBI Taxonomy" id="747089"/>
    <lineage>
        <taxon>Eukaryota</taxon>
        <taxon>Fungi</taxon>
        <taxon>Fungi incertae sedis</taxon>
        <taxon>Mucoromycota</taxon>
        <taxon>Glomeromycotina</taxon>
        <taxon>Glomeromycetes</taxon>
        <taxon>Glomerales</taxon>
        <taxon>Glomeraceae</taxon>
        <taxon>Rhizophagus</taxon>
    </lineage>
</organism>
<accession>U9THJ4</accession>
<name>U9THJ4_RHIID</name>
<evidence type="ECO:0000313" key="1">
    <source>
        <dbReference type="EMBL" id="ESA05793.1"/>
    </source>
</evidence>
<dbReference type="AlphaFoldDB" id="U9THJ4"/>
<reference evidence="1" key="1">
    <citation type="submission" date="2013-07" db="EMBL/GenBank/DDBJ databases">
        <title>The genome of an arbuscular mycorrhizal fungus provides insights into the evolution of the oldest plant symbiosis.</title>
        <authorList>
            <consortium name="DOE Joint Genome Institute"/>
            <person name="Tisserant E."/>
            <person name="Malbreil M."/>
            <person name="Kuo A."/>
            <person name="Kohler A."/>
            <person name="Symeonidi A."/>
            <person name="Balestrini R."/>
            <person name="Charron P."/>
            <person name="Duensing N."/>
            <person name="Frei-dit-Frey N."/>
            <person name="Gianinazzi-Pearson V."/>
            <person name="Gilbert B."/>
            <person name="Handa Y."/>
            <person name="Hijri M."/>
            <person name="Kaul R."/>
            <person name="Kawaguchi M."/>
            <person name="Krajinski F."/>
            <person name="Lammers P."/>
            <person name="Lapierre D."/>
            <person name="Masclaux F.G."/>
            <person name="Murat C."/>
            <person name="Morin E."/>
            <person name="Ndikumana S."/>
            <person name="Pagni M."/>
            <person name="Petitpierre D."/>
            <person name="Requena N."/>
            <person name="Rosikiewicz P."/>
            <person name="Riley R."/>
            <person name="Saito K."/>
            <person name="San Clemente H."/>
            <person name="Shapiro H."/>
            <person name="van Tuinen D."/>
            <person name="Becard G."/>
            <person name="Bonfante P."/>
            <person name="Paszkowski U."/>
            <person name="Shachar-Hill Y."/>
            <person name="Young J.P."/>
            <person name="Sanders I.R."/>
            <person name="Henrissat B."/>
            <person name="Rensing S.A."/>
            <person name="Grigoriev I.V."/>
            <person name="Corradi N."/>
            <person name="Roux C."/>
            <person name="Martin F."/>
        </authorList>
    </citation>
    <scope>NUCLEOTIDE SEQUENCE</scope>
    <source>
        <strain evidence="1">DAOM 197198</strain>
    </source>
</reference>
<dbReference type="HOGENOM" id="CLU_2590983_0_0_1"/>
<proteinExistence type="predicted"/>
<sequence length="80" mass="9137">MINLADHKFNINSNLIRSNHMNIRIEFKYPLNPTQPDPLGALAIIRKLPRKSVKPSKIGNAVKKKKESTEITLTYTSSQY</sequence>
<dbReference type="EMBL" id="KI292525">
    <property type="protein sequence ID" value="ESA05793.1"/>
    <property type="molecule type" value="Genomic_DNA"/>
</dbReference>